<dbReference type="InterPro" id="IPR009875">
    <property type="entry name" value="PilZ_domain"/>
</dbReference>
<comment type="caution">
    <text evidence="3">The sequence shown here is derived from an EMBL/GenBank/DDBJ whole genome shotgun (WGS) entry which is preliminary data.</text>
</comment>
<dbReference type="SUPFAM" id="SSF141371">
    <property type="entry name" value="PilZ domain-like"/>
    <property type="match status" value="1"/>
</dbReference>
<keyword evidence="4" id="KW-1185">Reference proteome</keyword>
<dbReference type="InterPro" id="IPR009926">
    <property type="entry name" value="T3SS_YcgR_PilZN"/>
</dbReference>
<sequence length="214" mass="24574">MKIGTILRLEENNKEKFRCKIIEKNERHLIIDYPINIKSKKTRVFKKDTILTASYVDEDNAVYRFKTVVKGKHKLNVPALSLQIPGQDEIERIQRREYVRIDTAVDLAVHSKNNTFAPFTTVSSDISGGGLSFIIPRGVNLEETETVTLLIVLHMNSGEYQYIGVEGEIVRVINNPNAANIASLKYTSITKPSQQHIIRYCFEVQREQRQKELQ</sequence>
<reference evidence="3 4" key="1">
    <citation type="submission" date="2019-11" db="EMBL/GenBank/DDBJ databases">
        <authorList>
            <person name="Li X."/>
        </authorList>
    </citation>
    <scope>NUCLEOTIDE SEQUENCE [LARGE SCALE GENOMIC DNA]</scope>
    <source>
        <strain evidence="3 4">L9</strain>
    </source>
</reference>
<gene>
    <name evidence="3" type="ORF">GMD78_02405</name>
</gene>
<dbReference type="EMBL" id="WOCA01000001">
    <property type="protein sequence ID" value="MUK87253.1"/>
    <property type="molecule type" value="Genomic_DNA"/>
</dbReference>
<dbReference type="Proteomes" id="UP000469125">
    <property type="component" value="Unassembled WGS sequence"/>
</dbReference>
<organism evidence="3 4">
    <name type="scientific">Ornithinibacillus caprae</name>
    <dbReference type="NCBI Taxonomy" id="2678566"/>
    <lineage>
        <taxon>Bacteria</taxon>
        <taxon>Bacillati</taxon>
        <taxon>Bacillota</taxon>
        <taxon>Bacilli</taxon>
        <taxon>Bacillales</taxon>
        <taxon>Bacillaceae</taxon>
        <taxon>Ornithinibacillus</taxon>
    </lineage>
</organism>
<evidence type="ECO:0000259" key="2">
    <source>
        <dbReference type="Pfam" id="PF12945"/>
    </source>
</evidence>
<dbReference type="Pfam" id="PF07238">
    <property type="entry name" value="PilZ"/>
    <property type="match status" value="1"/>
</dbReference>
<dbReference type="AlphaFoldDB" id="A0A6N8FCH9"/>
<protein>
    <submittedName>
        <fullName evidence="3">Pilus assembly protein PilZ</fullName>
    </submittedName>
</protein>
<evidence type="ECO:0000313" key="3">
    <source>
        <dbReference type="EMBL" id="MUK87253.1"/>
    </source>
</evidence>
<evidence type="ECO:0000259" key="1">
    <source>
        <dbReference type="Pfam" id="PF07238"/>
    </source>
</evidence>
<feature type="domain" description="Type III secretion system flagellar brake protein YcgR PilZN" evidence="2">
    <location>
        <begin position="2"/>
        <end position="85"/>
    </location>
</feature>
<dbReference type="Gene3D" id="2.40.10.220">
    <property type="entry name" value="predicted glycosyltransferase like domains"/>
    <property type="match status" value="1"/>
</dbReference>
<dbReference type="RefSeq" id="WP_155666769.1">
    <property type="nucleotide sequence ID" value="NZ_WOCA01000001.1"/>
</dbReference>
<dbReference type="Pfam" id="PF12945">
    <property type="entry name" value="PilZNR"/>
    <property type="match status" value="1"/>
</dbReference>
<dbReference type="GO" id="GO:0035438">
    <property type="term" value="F:cyclic-di-GMP binding"/>
    <property type="evidence" value="ECO:0007669"/>
    <property type="project" value="InterPro"/>
</dbReference>
<proteinExistence type="predicted"/>
<accession>A0A6N8FCH9</accession>
<name>A0A6N8FCH9_9BACI</name>
<evidence type="ECO:0000313" key="4">
    <source>
        <dbReference type="Proteomes" id="UP000469125"/>
    </source>
</evidence>
<feature type="domain" description="PilZ" evidence="1">
    <location>
        <begin position="94"/>
        <end position="203"/>
    </location>
</feature>